<accession>A0ABR2HLN0</accession>
<evidence type="ECO:0000313" key="1">
    <source>
        <dbReference type="EMBL" id="KAK8849004.1"/>
    </source>
</evidence>
<name>A0ABR2HLN0_9PEZI</name>
<keyword evidence="2" id="KW-1185">Reference proteome</keyword>
<gene>
    <name evidence="1" type="ORF">PGQ11_015484</name>
</gene>
<dbReference type="EMBL" id="JAPCWZ010000010">
    <property type="protein sequence ID" value="KAK8849004.1"/>
    <property type="molecule type" value="Genomic_DNA"/>
</dbReference>
<proteinExistence type="predicted"/>
<organism evidence="1 2">
    <name type="scientific">Apiospora arundinis</name>
    <dbReference type="NCBI Taxonomy" id="335852"/>
    <lineage>
        <taxon>Eukaryota</taxon>
        <taxon>Fungi</taxon>
        <taxon>Dikarya</taxon>
        <taxon>Ascomycota</taxon>
        <taxon>Pezizomycotina</taxon>
        <taxon>Sordariomycetes</taxon>
        <taxon>Xylariomycetidae</taxon>
        <taxon>Amphisphaeriales</taxon>
        <taxon>Apiosporaceae</taxon>
        <taxon>Apiospora</taxon>
    </lineage>
</organism>
<evidence type="ECO:0000313" key="2">
    <source>
        <dbReference type="Proteomes" id="UP001390339"/>
    </source>
</evidence>
<reference evidence="1 2" key="1">
    <citation type="journal article" date="2024" name="IMA Fungus">
        <title>Apiospora arundinis, a panoply of carbohydrate-active enzymes and secondary metabolites.</title>
        <authorList>
            <person name="Sorensen T."/>
            <person name="Petersen C."/>
            <person name="Muurmann A.T."/>
            <person name="Christiansen J.V."/>
            <person name="Brundto M.L."/>
            <person name="Overgaard C.K."/>
            <person name="Boysen A.T."/>
            <person name="Wollenberg R.D."/>
            <person name="Larsen T.O."/>
            <person name="Sorensen J.L."/>
            <person name="Nielsen K.L."/>
            <person name="Sondergaard T.E."/>
        </authorList>
    </citation>
    <scope>NUCLEOTIDE SEQUENCE [LARGE SCALE GENOMIC DNA]</scope>
    <source>
        <strain evidence="1 2">AAU 773</strain>
    </source>
</reference>
<protein>
    <submittedName>
        <fullName evidence="1">Uncharacterized protein</fullName>
    </submittedName>
</protein>
<sequence>MYIKRATMPYPTHGGFHPRSRGEGYFELHESDSDVTIPKAPQLSKSGSQEFNFTTLTSLSLQDAGSVNFPSLTSVDFFYTIETSANFPALATASRWLRVANPQKGHSSFLALSNPGNVAISSGTFSFGSMLDPFPRTNLVMQQSLVIGSWSILNLPIPLTTEEEEINIAHESVKLTQLTRVGGDLNITKNSGVLETSFDRLTVVDRLNIMNNTSSRRHPATFHV</sequence>
<comment type="caution">
    <text evidence="1">The sequence shown here is derived from an EMBL/GenBank/DDBJ whole genome shotgun (WGS) entry which is preliminary data.</text>
</comment>
<dbReference type="Proteomes" id="UP001390339">
    <property type="component" value="Unassembled WGS sequence"/>
</dbReference>